<keyword evidence="5" id="KW-0436">Ligase</keyword>
<evidence type="ECO:0000313" key="6">
    <source>
        <dbReference type="Proteomes" id="UP000785625"/>
    </source>
</evidence>
<reference evidence="5 6" key="1">
    <citation type="journal article" date="2021" name="Sci. Rep.">
        <title>The distribution of antibiotic resistance genes in chicken gut microbiota commensals.</title>
        <authorList>
            <person name="Juricova H."/>
            <person name="Matiasovicova J."/>
            <person name="Kubasova T."/>
            <person name="Cejkova D."/>
            <person name="Rychlik I."/>
        </authorList>
    </citation>
    <scope>NUCLEOTIDE SEQUENCE [LARGE SCALE GENOMIC DNA]</scope>
    <source>
        <strain evidence="5 6">An574</strain>
    </source>
</reference>
<evidence type="ECO:0000256" key="1">
    <source>
        <dbReference type="ARBA" id="ARBA00010638"/>
    </source>
</evidence>
<sequence>MYSKKEMRKAYIARLQQLDLNTRLKEEQALASRLYDQPEWFGAKVIGITLSQSFEINTAPIILHARHKGQTVVVPRTLPERKMEFVVLTESTEFSETQFGVLEPVKGEVLGPDDIDLMVVPGVAFTLSGNRLGFGGGYYDRYLSNYDGPKFAMALNTQIAEENEWPTDTFDIPMDKVINLQDAINK</sequence>
<dbReference type="PANTHER" id="PTHR23407:SF1">
    <property type="entry name" value="5-FORMYLTETRAHYDROFOLATE CYCLO-LIGASE"/>
    <property type="match status" value="1"/>
</dbReference>
<dbReference type="Proteomes" id="UP000785625">
    <property type="component" value="Unassembled WGS sequence"/>
</dbReference>
<comment type="similarity">
    <text evidence="1 4">Belongs to the 5-formyltetrahydrofolate cyclo-ligase family.</text>
</comment>
<dbReference type="EC" id="6.3.3.2" evidence="4"/>
<dbReference type="InterPro" id="IPR024185">
    <property type="entry name" value="FTHF_cligase-like_sf"/>
</dbReference>
<name>A0ABS2GY82_9LACO</name>
<dbReference type="PIRSF" id="PIRSF006806">
    <property type="entry name" value="FTHF_cligase"/>
    <property type="match status" value="1"/>
</dbReference>
<dbReference type="PANTHER" id="PTHR23407">
    <property type="entry name" value="ATPASE INHIBITOR/5-FORMYLTETRAHYDROFOLATE CYCLO-LIGASE"/>
    <property type="match status" value="1"/>
</dbReference>
<accession>A0ABS2GY82</accession>
<dbReference type="NCBIfam" id="TIGR02727">
    <property type="entry name" value="MTHFS_bact"/>
    <property type="match status" value="1"/>
</dbReference>
<evidence type="ECO:0000256" key="3">
    <source>
        <dbReference type="ARBA" id="ARBA00022840"/>
    </source>
</evidence>
<comment type="caution">
    <text evidence="5">The sequence shown here is derived from an EMBL/GenBank/DDBJ whole genome shotgun (WGS) entry which is preliminary data.</text>
</comment>
<gene>
    <name evidence="5" type="ORF">H5975_04955</name>
</gene>
<dbReference type="Pfam" id="PF01812">
    <property type="entry name" value="5-FTHF_cyc-lig"/>
    <property type="match status" value="1"/>
</dbReference>
<dbReference type="Gene3D" id="3.40.50.10420">
    <property type="entry name" value="NagB/RpiA/CoA transferase-like"/>
    <property type="match status" value="1"/>
</dbReference>
<evidence type="ECO:0000313" key="5">
    <source>
        <dbReference type="EMBL" id="MBM6940836.1"/>
    </source>
</evidence>
<protein>
    <recommendedName>
        <fullName evidence="4">5-formyltetrahydrofolate cyclo-ligase</fullName>
        <ecNumber evidence="4">6.3.3.2</ecNumber>
    </recommendedName>
</protein>
<dbReference type="SUPFAM" id="SSF100950">
    <property type="entry name" value="NagB/RpiA/CoA transferase-like"/>
    <property type="match status" value="1"/>
</dbReference>
<evidence type="ECO:0000256" key="4">
    <source>
        <dbReference type="RuleBase" id="RU361279"/>
    </source>
</evidence>
<organism evidence="5 6">
    <name type="scientific">Limosilactobacillus coleohominis</name>
    <dbReference type="NCBI Taxonomy" id="181675"/>
    <lineage>
        <taxon>Bacteria</taxon>
        <taxon>Bacillati</taxon>
        <taxon>Bacillota</taxon>
        <taxon>Bacilli</taxon>
        <taxon>Lactobacillales</taxon>
        <taxon>Lactobacillaceae</taxon>
        <taxon>Limosilactobacillus</taxon>
    </lineage>
</organism>
<proteinExistence type="inferred from homology"/>
<dbReference type="InterPro" id="IPR002698">
    <property type="entry name" value="FTHF_cligase"/>
</dbReference>
<keyword evidence="4" id="KW-0479">Metal-binding</keyword>
<comment type="catalytic activity">
    <reaction evidence="4">
        <text>(6S)-5-formyl-5,6,7,8-tetrahydrofolate + ATP = (6R)-5,10-methenyltetrahydrofolate + ADP + phosphate</text>
        <dbReference type="Rhea" id="RHEA:10488"/>
        <dbReference type="ChEBI" id="CHEBI:30616"/>
        <dbReference type="ChEBI" id="CHEBI:43474"/>
        <dbReference type="ChEBI" id="CHEBI:57455"/>
        <dbReference type="ChEBI" id="CHEBI:57457"/>
        <dbReference type="ChEBI" id="CHEBI:456216"/>
        <dbReference type="EC" id="6.3.3.2"/>
    </reaction>
</comment>
<dbReference type="InterPro" id="IPR037171">
    <property type="entry name" value="NagB/RpiA_transferase-like"/>
</dbReference>
<keyword evidence="3 4" id="KW-0067">ATP-binding</keyword>
<comment type="cofactor">
    <cofactor evidence="4">
        <name>Mg(2+)</name>
        <dbReference type="ChEBI" id="CHEBI:18420"/>
    </cofactor>
</comment>
<dbReference type="RefSeq" id="WP_204785133.1">
    <property type="nucleotide sequence ID" value="NZ_JACJKU010000041.1"/>
</dbReference>
<keyword evidence="4" id="KW-0460">Magnesium</keyword>
<keyword evidence="2 4" id="KW-0547">Nucleotide-binding</keyword>
<dbReference type="GO" id="GO:0030272">
    <property type="term" value="F:5-formyltetrahydrofolate cyclo-ligase activity"/>
    <property type="evidence" value="ECO:0007669"/>
    <property type="project" value="UniProtKB-EC"/>
</dbReference>
<evidence type="ECO:0000256" key="2">
    <source>
        <dbReference type="ARBA" id="ARBA00022741"/>
    </source>
</evidence>
<keyword evidence="6" id="KW-1185">Reference proteome</keyword>
<dbReference type="EMBL" id="JACJKU010000041">
    <property type="protein sequence ID" value="MBM6940836.1"/>
    <property type="molecule type" value="Genomic_DNA"/>
</dbReference>